<reference evidence="4 5" key="1">
    <citation type="journal article" date="2019" name="Sci. Data">
        <title>Hybrid genome assembly and annotation of Danionella translucida.</title>
        <authorList>
            <person name="Kadobianskyi M."/>
            <person name="Schulze L."/>
            <person name="Schuelke M."/>
            <person name="Judkewitz B."/>
        </authorList>
    </citation>
    <scope>NUCLEOTIDE SEQUENCE [LARGE SCALE GENOMIC DNA]</scope>
    <source>
        <strain evidence="4 5">Bolton</strain>
    </source>
</reference>
<feature type="compositionally biased region" description="Polar residues" evidence="1">
    <location>
        <begin position="1013"/>
        <end position="1043"/>
    </location>
</feature>
<evidence type="ECO:0008006" key="6">
    <source>
        <dbReference type="Google" id="ProtNLM"/>
    </source>
</evidence>
<dbReference type="PANTHER" id="PTHR46299">
    <property type="entry name" value="VON WILLEBRAND FACTOR A DOMAIN-CONTAINING PROTEIN 5B2-RELATED"/>
    <property type="match status" value="1"/>
</dbReference>
<dbReference type="InterPro" id="IPR036465">
    <property type="entry name" value="vWFA_dom_sf"/>
</dbReference>
<dbReference type="InterPro" id="IPR013694">
    <property type="entry name" value="VIT"/>
</dbReference>
<accession>A0A553P0Y4</accession>
<comment type="caution">
    <text evidence="4">The sequence shown here is derived from an EMBL/GenBank/DDBJ whole genome shotgun (WGS) entry which is preliminary data.</text>
</comment>
<protein>
    <recommendedName>
        <fullName evidence="6">VWFA domain-containing protein</fullName>
    </recommendedName>
</protein>
<evidence type="ECO:0000313" key="4">
    <source>
        <dbReference type="EMBL" id="TRY71341.1"/>
    </source>
</evidence>
<feature type="region of interest" description="Disordered" evidence="1">
    <location>
        <begin position="1135"/>
        <end position="1165"/>
    </location>
</feature>
<dbReference type="EMBL" id="SRMA01026759">
    <property type="protein sequence ID" value="TRY71341.1"/>
    <property type="molecule type" value="Genomic_DNA"/>
</dbReference>
<sequence length="1374" mass="151967">MCLEIPLRNYGYQSLSLLCSLSSCSCVHFQAEECFSELQPPDVVLAALIYAIAENDLWMLQIVNFTSLERRTIMPGLINKNKRTALPLSISDITSCVRGYTLALTASLTYENIEDHPVEGLFIYPLEECSVVVGFEAMIGSQIITVQVKDKTKIDDCFSDCCNANGTPQSRGAGHLVLDEDLERTVLVVSLGVIPPLETINILVSTSSELCTLPNGGIRVSSPPVCTPKVQCSVKEEQAFSPRSARRRDPHPCSPASHEQTSSGLCLSTLLEEETINSIDYEFNFHLEIRGPYLLAGVESPSHAIRADADPSARSATSIVVTLADKYTYDCPVEILIYPKPHLPHVLVEDGDMTPEEYDEHLKGRSDYIKATKKDFSNEKTVDIIRKRLHKDILHNPVVMLNFCPNLRSTTSDLRSVQGEFIFLVDRSGSMSGVNINRDAMMVILKSLFPACYFNIVGFGSKFKTLFSSSQSYDEESLTAACEYVKKIRADMGGTNILAPLNWILRQPMQRGHPRLLFLLTDGAVSNTGKVIALLRSHSRFTRCYTFGIGASACRRLLLGLSAVTRGAAEFLVEGERLQPKMINSLKKSMTSVLTDISIEWLYPETKEILLSPLGASCLFPGDRLIGYSVLCDTSRYHSNPKSDKRRRYSMMRSNESTSSVFFHSQEEDAGKVSSDAVGPHRDSQTQSLFDSCQDTMSESSPNTTEQELIGNNTNTSPRRRAYSTNQIVDYNPTKKAYTPSDPSSVMGRNPLRRAKPQLASLCATSSKGHPIAAPKAPAQHPEGTPGECKADHAPSAQENGSRSSTDSPSVGSTGDADGYAHQLCEAETPQEAHPPDFKTNHGTGDCKVVVTGLLCGKPMKWEVTFDIEPYLKGREREEKVHEDLWNETFHHLAGRSIIQDFEHMAEKECEIEHGSGRRYQLYAVHTSKACNILSKYTAFIPIDLDSNEYLPTCVEYSHPGEDHKRSWHCRSRSSSRKPRCYSAGLGRSQSGGLPGEDDAGPSHNVEELLQSPRKTPSCSSWEQCTSPEASQRSPSVTSDQSQRSVESLFSAGKLSLSRTCLLTKAARGFMSRSQSKPSNSVGESENDNKDYIPLVSLQLSCGAFMLNGALCDAINVPMDKLRWTSPFASHRVSHVTHSASKRSESLEVHRGSSPPPKDSDLNSECEELASRTSSSSFQLRSPRMESEHSVRCFSSMSTEAPQSPISSLCDSGRGSESELASSSSSSGSFQRCVPDPEGMVWATAVALAWLEHSSACYFIEWELIAAKASLWLDEQIIPEGIPLEFWCLKMHEFFVERSVILDPVPWLLKILDWLLLELAGELFYASRKLKPKNQNTYLPNIQHNNEAQELDRNDEAARQPLDDSIAAVYKLAV</sequence>
<dbReference type="SMART" id="SM00327">
    <property type="entry name" value="VWA"/>
    <property type="match status" value="1"/>
</dbReference>
<feature type="compositionally biased region" description="Basic residues" evidence="1">
    <location>
        <begin position="966"/>
        <end position="980"/>
    </location>
</feature>
<dbReference type="PROSITE" id="PS50234">
    <property type="entry name" value="VWFA"/>
    <property type="match status" value="1"/>
</dbReference>
<evidence type="ECO:0000259" key="3">
    <source>
        <dbReference type="PROSITE" id="PS51468"/>
    </source>
</evidence>
<dbReference type="Gene3D" id="3.40.50.410">
    <property type="entry name" value="von Willebrand factor, type A domain"/>
    <property type="match status" value="1"/>
</dbReference>
<feature type="region of interest" description="Disordered" evidence="1">
    <location>
        <begin position="657"/>
        <end position="750"/>
    </location>
</feature>
<evidence type="ECO:0000313" key="5">
    <source>
        <dbReference type="Proteomes" id="UP000316079"/>
    </source>
</evidence>
<feature type="compositionally biased region" description="Polar residues" evidence="1">
    <location>
        <begin position="685"/>
        <end position="729"/>
    </location>
</feature>
<feature type="region of interest" description="Disordered" evidence="1">
    <location>
        <begin position="237"/>
        <end position="261"/>
    </location>
</feature>
<feature type="region of interest" description="Disordered" evidence="1">
    <location>
        <begin position="766"/>
        <end position="818"/>
    </location>
</feature>
<dbReference type="Pfam" id="PF13768">
    <property type="entry name" value="VWA_3"/>
    <property type="match status" value="1"/>
</dbReference>
<feature type="compositionally biased region" description="Polar residues" evidence="1">
    <location>
        <begin position="1196"/>
        <end position="1210"/>
    </location>
</feature>
<feature type="compositionally biased region" description="Low complexity" evidence="1">
    <location>
        <begin position="1212"/>
        <end position="1229"/>
    </location>
</feature>
<feature type="domain" description="VIT" evidence="3">
    <location>
        <begin position="72"/>
        <end position="208"/>
    </location>
</feature>
<evidence type="ECO:0000256" key="1">
    <source>
        <dbReference type="SAM" id="MobiDB-lite"/>
    </source>
</evidence>
<dbReference type="InterPro" id="IPR052627">
    <property type="entry name" value="VWA_domain-containing"/>
</dbReference>
<dbReference type="PANTHER" id="PTHR46299:SF1">
    <property type="entry name" value="VON WILLEBRAND FACTOR A DOMAIN-CONTAINING PROTEIN 5B1"/>
    <property type="match status" value="1"/>
</dbReference>
<dbReference type="Pfam" id="PF13757">
    <property type="entry name" value="VIT_2"/>
    <property type="match status" value="1"/>
</dbReference>
<feature type="region of interest" description="Disordered" evidence="1">
    <location>
        <begin position="961"/>
        <end position="1043"/>
    </location>
</feature>
<dbReference type="SUPFAM" id="SSF53300">
    <property type="entry name" value="vWA-like"/>
    <property type="match status" value="1"/>
</dbReference>
<dbReference type="Proteomes" id="UP000316079">
    <property type="component" value="Unassembled WGS sequence"/>
</dbReference>
<feature type="region of interest" description="Disordered" evidence="1">
    <location>
        <begin position="1196"/>
        <end position="1229"/>
    </location>
</feature>
<dbReference type="InterPro" id="IPR002035">
    <property type="entry name" value="VWF_A"/>
</dbReference>
<feature type="domain" description="VWFA" evidence="2">
    <location>
        <begin position="420"/>
        <end position="590"/>
    </location>
</feature>
<gene>
    <name evidence="4" type="ORF">DNTS_016581</name>
</gene>
<dbReference type="OrthoDB" id="1729737at2759"/>
<dbReference type="STRING" id="623744.A0A553P0Y4"/>
<feature type="compositionally biased region" description="Polar residues" evidence="1">
    <location>
        <begin position="797"/>
        <end position="813"/>
    </location>
</feature>
<keyword evidence="5" id="KW-1185">Reference proteome</keyword>
<name>A0A553P0Y4_9TELE</name>
<evidence type="ECO:0000259" key="2">
    <source>
        <dbReference type="PROSITE" id="PS50234"/>
    </source>
</evidence>
<organism evidence="4 5">
    <name type="scientific">Danionella cerebrum</name>
    <dbReference type="NCBI Taxonomy" id="2873325"/>
    <lineage>
        <taxon>Eukaryota</taxon>
        <taxon>Metazoa</taxon>
        <taxon>Chordata</taxon>
        <taxon>Craniata</taxon>
        <taxon>Vertebrata</taxon>
        <taxon>Euteleostomi</taxon>
        <taxon>Actinopterygii</taxon>
        <taxon>Neopterygii</taxon>
        <taxon>Teleostei</taxon>
        <taxon>Ostariophysi</taxon>
        <taxon>Cypriniformes</taxon>
        <taxon>Danionidae</taxon>
        <taxon>Danioninae</taxon>
        <taxon>Danionella</taxon>
    </lineage>
</organism>
<proteinExistence type="predicted"/>
<feature type="compositionally biased region" description="Basic and acidic residues" evidence="1">
    <location>
        <begin position="1142"/>
        <end position="1151"/>
    </location>
</feature>
<dbReference type="PROSITE" id="PS51468">
    <property type="entry name" value="VIT"/>
    <property type="match status" value="1"/>
</dbReference>